<dbReference type="Proteomes" id="UP001231124">
    <property type="component" value="Unassembled WGS sequence"/>
</dbReference>
<sequence>MREPALLLRRPATAALPRPALSGREHPGGGVTALLAAVVLALVAGVPLRSAHLLLPDPED</sequence>
<evidence type="ECO:0000313" key="1">
    <source>
        <dbReference type="EMBL" id="MDQ0446071.1"/>
    </source>
</evidence>
<protein>
    <submittedName>
        <fullName evidence="1">Uncharacterized protein</fullName>
    </submittedName>
</protein>
<dbReference type="RefSeq" id="WP_238203443.1">
    <property type="nucleotide sequence ID" value="NZ_BPQE01000013.1"/>
</dbReference>
<proteinExistence type="predicted"/>
<organism evidence="1 2">
    <name type="scientific">Methylobacterium aerolatum</name>
    <dbReference type="NCBI Taxonomy" id="418708"/>
    <lineage>
        <taxon>Bacteria</taxon>
        <taxon>Pseudomonadati</taxon>
        <taxon>Pseudomonadota</taxon>
        <taxon>Alphaproteobacteria</taxon>
        <taxon>Hyphomicrobiales</taxon>
        <taxon>Methylobacteriaceae</taxon>
        <taxon>Methylobacterium</taxon>
    </lineage>
</organism>
<name>A0ABU0HUV5_9HYPH</name>
<dbReference type="EMBL" id="JAUSVP010000001">
    <property type="protein sequence ID" value="MDQ0446071.1"/>
    <property type="molecule type" value="Genomic_DNA"/>
</dbReference>
<reference evidence="1 2" key="1">
    <citation type="submission" date="2023-07" db="EMBL/GenBank/DDBJ databases">
        <title>Genomic Encyclopedia of Type Strains, Phase IV (KMG-IV): sequencing the most valuable type-strain genomes for metagenomic binning, comparative biology and taxonomic classification.</title>
        <authorList>
            <person name="Goeker M."/>
        </authorList>
    </citation>
    <scope>NUCLEOTIDE SEQUENCE [LARGE SCALE GENOMIC DNA]</scope>
    <source>
        <strain evidence="1 2">DSM 19013</strain>
    </source>
</reference>
<accession>A0ABU0HUV5</accession>
<gene>
    <name evidence="1" type="ORF">QO012_000549</name>
</gene>
<comment type="caution">
    <text evidence="1">The sequence shown here is derived from an EMBL/GenBank/DDBJ whole genome shotgun (WGS) entry which is preliminary data.</text>
</comment>
<keyword evidence="2" id="KW-1185">Reference proteome</keyword>
<evidence type="ECO:0000313" key="2">
    <source>
        <dbReference type="Proteomes" id="UP001231124"/>
    </source>
</evidence>